<evidence type="ECO:0000313" key="6">
    <source>
        <dbReference type="EMBL" id="ROW62409.1"/>
    </source>
</evidence>
<sequence>MAAGKRAAGVPGEPQRTATTVKAPEGTVASVTNPLDLWYLCEKVNYALKYPVKRSDGKMMYQRKVTRLIRQDDRNFNYHFPYIGEVGYDMTRNPPSPLMSRRHPNWPSSFPLAQYRLIKQGYEMRLREMAEGEVERVIELLTKDELETLPAPEAGDIMLDDALDIVLKRKGSFRIPDVIRISDVTLTGNAAFSQGNIHTVIEIKFPGDRLTWRQQRAYELIAAKPSDFRLLETDVCQIDDKRKREWIRDAAQEPVYKPVADALGETEQICLRPDVPAYQLLEGEMEQEFRQVQHHFYQLVGDYWVPPAGMEVNTLKPQQDAGDIARQAQERERAAGFLGALLGGQMVVIPATAGVGAVAVATGESLTGMIAGTAVRYARTASTFLLPAGGLGMATAAEPEEQPSNTFTLKQAQDFVYWPD</sequence>
<feature type="domain" description="VRR-NUC" evidence="5">
    <location>
        <begin position="169"/>
        <end position="231"/>
    </location>
</feature>
<keyword evidence="2" id="KW-0540">Nuclease</keyword>
<comment type="caution">
    <text evidence="6">The sequence shown here is derived from an EMBL/GenBank/DDBJ whole genome shotgun (WGS) entry which is preliminary data.</text>
</comment>
<dbReference type="GO" id="GO:0004518">
    <property type="term" value="F:nuclease activity"/>
    <property type="evidence" value="ECO:0007669"/>
    <property type="project" value="UniProtKB-KW"/>
</dbReference>
<reference evidence="6 7" key="1">
    <citation type="journal article" date="2018" name="Front. Microbiol.">
        <title>An Investigation of an Acute Gastroenteritis Outbreak: Cronobacter sakazakii, a Potential Cause of Food-Borne Illness.</title>
        <authorList>
            <person name="Yong W."/>
            <person name="Guo B."/>
            <person name="Shi X."/>
            <person name="Cheng T."/>
            <person name="Chen M."/>
            <person name="Jiang X."/>
            <person name="Ye Y."/>
            <person name="Wang J."/>
            <person name="Xie G."/>
            <person name="Ding J."/>
        </authorList>
    </citation>
    <scope>NUCLEOTIDE SEQUENCE [LARGE SCALE GENOMIC DNA]</scope>
    <source>
        <strain evidence="6 7">S1</strain>
    </source>
</reference>
<evidence type="ECO:0000256" key="3">
    <source>
        <dbReference type="ARBA" id="ARBA00022801"/>
    </source>
</evidence>
<evidence type="ECO:0000313" key="7">
    <source>
        <dbReference type="Proteomes" id="UP000285793"/>
    </source>
</evidence>
<dbReference type="Proteomes" id="UP000285793">
    <property type="component" value="Unassembled WGS sequence"/>
</dbReference>
<evidence type="ECO:0000256" key="4">
    <source>
        <dbReference type="SAM" id="MobiDB-lite"/>
    </source>
</evidence>
<accession>A0A423XZE5</accession>
<evidence type="ECO:0000256" key="2">
    <source>
        <dbReference type="ARBA" id="ARBA00022722"/>
    </source>
</evidence>
<organism evidence="6 7">
    <name type="scientific">Cronobacter malonaticus</name>
    <dbReference type="NCBI Taxonomy" id="413503"/>
    <lineage>
        <taxon>Bacteria</taxon>
        <taxon>Pseudomonadati</taxon>
        <taxon>Pseudomonadota</taxon>
        <taxon>Gammaproteobacteria</taxon>
        <taxon>Enterobacterales</taxon>
        <taxon>Enterobacteriaceae</taxon>
        <taxon>Cronobacter</taxon>
    </lineage>
</organism>
<gene>
    <name evidence="6" type="ORF">C3E80_07750</name>
</gene>
<dbReference type="RefSeq" id="WP_123948271.1">
    <property type="nucleotide sequence ID" value="NZ_PQJL01000006.1"/>
</dbReference>
<evidence type="ECO:0000259" key="5">
    <source>
        <dbReference type="Pfam" id="PF08774"/>
    </source>
</evidence>
<dbReference type="AlphaFoldDB" id="A0A423XZE5"/>
<feature type="region of interest" description="Disordered" evidence="4">
    <location>
        <begin position="1"/>
        <end position="21"/>
    </location>
</feature>
<comment type="cofactor">
    <cofactor evidence="1">
        <name>Mg(2+)</name>
        <dbReference type="ChEBI" id="CHEBI:18420"/>
    </cofactor>
</comment>
<dbReference type="Pfam" id="PF08774">
    <property type="entry name" value="VRR_NUC"/>
    <property type="match status" value="1"/>
</dbReference>
<dbReference type="GO" id="GO:0016788">
    <property type="term" value="F:hydrolase activity, acting on ester bonds"/>
    <property type="evidence" value="ECO:0007669"/>
    <property type="project" value="InterPro"/>
</dbReference>
<name>A0A423XZE5_9ENTR</name>
<keyword evidence="3" id="KW-0378">Hydrolase</keyword>
<dbReference type="EMBL" id="PQJL01000006">
    <property type="protein sequence ID" value="ROW62409.1"/>
    <property type="molecule type" value="Genomic_DNA"/>
</dbReference>
<dbReference type="InterPro" id="IPR014883">
    <property type="entry name" value="VRR_NUC"/>
</dbReference>
<evidence type="ECO:0000256" key="1">
    <source>
        <dbReference type="ARBA" id="ARBA00001946"/>
    </source>
</evidence>
<protein>
    <submittedName>
        <fullName evidence="6">VRR-NUC domain-containing protein</fullName>
    </submittedName>
</protein>
<proteinExistence type="predicted"/>